<dbReference type="Proteomes" id="UP001252243">
    <property type="component" value="Unassembled WGS sequence"/>
</dbReference>
<dbReference type="PROSITE" id="PS51340">
    <property type="entry name" value="MOSC"/>
    <property type="match status" value="1"/>
</dbReference>
<dbReference type="Pfam" id="PF03473">
    <property type="entry name" value="MOSC"/>
    <property type="match status" value="1"/>
</dbReference>
<dbReference type="PANTHER" id="PTHR30212">
    <property type="entry name" value="PROTEIN YIIM"/>
    <property type="match status" value="1"/>
</dbReference>
<name>A0ABU1UIA2_9MICC</name>
<dbReference type="InterPro" id="IPR005302">
    <property type="entry name" value="MoCF_Sase_C"/>
</dbReference>
<proteinExistence type="predicted"/>
<dbReference type="InterPro" id="IPR011037">
    <property type="entry name" value="Pyrv_Knase-like_insert_dom_sf"/>
</dbReference>
<evidence type="ECO:0000259" key="1">
    <source>
        <dbReference type="PROSITE" id="PS51340"/>
    </source>
</evidence>
<dbReference type="InterPro" id="IPR052353">
    <property type="entry name" value="Benzoxazolinone_Detox_Enz"/>
</dbReference>
<keyword evidence="3" id="KW-1185">Reference proteome</keyword>
<dbReference type="EMBL" id="JAVDVQ010000034">
    <property type="protein sequence ID" value="MDR7084850.1"/>
    <property type="molecule type" value="Genomic_DNA"/>
</dbReference>
<organism evidence="2 3">
    <name type="scientific">Arthrobacter ginsengisoli</name>
    <dbReference type="NCBI Taxonomy" id="1356565"/>
    <lineage>
        <taxon>Bacteria</taxon>
        <taxon>Bacillati</taxon>
        <taxon>Actinomycetota</taxon>
        <taxon>Actinomycetes</taxon>
        <taxon>Micrococcales</taxon>
        <taxon>Micrococcaceae</taxon>
        <taxon>Arthrobacter</taxon>
    </lineage>
</organism>
<accession>A0ABU1UIA2</accession>
<sequence length="277" mass="30157">MLIPASYGLGAAAGPPFPPSYFRAPARILANTPVSQGVRVVDRKVTGQERRAEARAYTGAMDIATVLAVCRVHQLLDDPGSVGVTAIDKRPVAGPVRVHTLGLHGDIQASRVHHGGEDQALYAYSQDDADYWAAELGRELPPGIFGENLRVAGISATDALIGERWKIGLDVEVEVTSPRTPCATFQRRMHEPHWVKRFGDAGRVGTYLRVVRVGSIQAGDHIHRIFLPTHGVTVGKWFSDPTLADMEALQDADADGEIRLQPEYRGEFEKLQRGLGV</sequence>
<dbReference type="PANTHER" id="PTHR30212:SF2">
    <property type="entry name" value="PROTEIN YIIM"/>
    <property type="match status" value="1"/>
</dbReference>
<reference evidence="2 3" key="1">
    <citation type="submission" date="2023-07" db="EMBL/GenBank/DDBJ databases">
        <title>Sorghum-associated microbial communities from plants grown in Nebraska, USA.</title>
        <authorList>
            <person name="Schachtman D."/>
        </authorList>
    </citation>
    <scope>NUCLEOTIDE SEQUENCE [LARGE SCALE GENOMIC DNA]</scope>
    <source>
        <strain evidence="2 3">BE167</strain>
    </source>
</reference>
<evidence type="ECO:0000313" key="2">
    <source>
        <dbReference type="EMBL" id="MDR7084850.1"/>
    </source>
</evidence>
<protein>
    <submittedName>
        <fullName evidence="2">MOSC domain-containing protein YiiM</fullName>
    </submittedName>
</protein>
<dbReference type="Gene3D" id="2.40.33.20">
    <property type="entry name" value="PK beta-barrel domain-like"/>
    <property type="match status" value="1"/>
</dbReference>
<evidence type="ECO:0000313" key="3">
    <source>
        <dbReference type="Proteomes" id="UP001252243"/>
    </source>
</evidence>
<feature type="domain" description="MOSC" evidence="1">
    <location>
        <begin position="90"/>
        <end position="225"/>
    </location>
</feature>
<dbReference type="SUPFAM" id="SSF50800">
    <property type="entry name" value="PK beta-barrel domain-like"/>
    <property type="match status" value="1"/>
</dbReference>
<gene>
    <name evidence="2" type="ORF">J2X01_004167</name>
</gene>
<comment type="caution">
    <text evidence="2">The sequence shown here is derived from an EMBL/GenBank/DDBJ whole genome shotgun (WGS) entry which is preliminary data.</text>
</comment>